<reference evidence="2 3" key="1">
    <citation type="submission" date="2023-11" db="EMBL/GenBank/DDBJ databases">
        <title>Halocaridina rubra genome assembly.</title>
        <authorList>
            <person name="Smith C."/>
        </authorList>
    </citation>
    <scope>NUCLEOTIDE SEQUENCE [LARGE SCALE GENOMIC DNA]</scope>
    <source>
        <strain evidence="2">EP-1</strain>
        <tissue evidence="2">Whole</tissue>
    </source>
</reference>
<feature type="region of interest" description="Disordered" evidence="1">
    <location>
        <begin position="285"/>
        <end position="304"/>
    </location>
</feature>
<organism evidence="2 3">
    <name type="scientific">Halocaridina rubra</name>
    <name type="common">Hawaiian red shrimp</name>
    <dbReference type="NCBI Taxonomy" id="373956"/>
    <lineage>
        <taxon>Eukaryota</taxon>
        <taxon>Metazoa</taxon>
        <taxon>Ecdysozoa</taxon>
        <taxon>Arthropoda</taxon>
        <taxon>Crustacea</taxon>
        <taxon>Multicrustacea</taxon>
        <taxon>Malacostraca</taxon>
        <taxon>Eumalacostraca</taxon>
        <taxon>Eucarida</taxon>
        <taxon>Decapoda</taxon>
        <taxon>Pleocyemata</taxon>
        <taxon>Caridea</taxon>
        <taxon>Atyoidea</taxon>
        <taxon>Atyidae</taxon>
        <taxon>Halocaridina</taxon>
    </lineage>
</organism>
<evidence type="ECO:0000313" key="3">
    <source>
        <dbReference type="Proteomes" id="UP001381693"/>
    </source>
</evidence>
<name>A0AAN9A0C6_HALRR</name>
<feature type="region of interest" description="Disordered" evidence="1">
    <location>
        <begin position="460"/>
        <end position="510"/>
    </location>
</feature>
<proteinExistence type="predicted"/>
<comment type="caution">
    <text evidence="2">The sequence shown here is derived from an EMBL/GenBank/DDBJ whole genome shotgun (WGS) entry which is preliminary data.</text>
</comment>
<feature type="compositionally biased region" description="Polar residues" evidence="1">
    <location>
        <begin position="747"/>
        <end position="759"/>
    </location>
</feature>
<feature type="compositionally biased region" description="Acidic residues" evidence="1">
    <location>
        <begin position="232"/>
        <end position="246"/>
    </location>
</feature>
<feature type="region of interest" description="Disordered" evidence="1">
    <location>
        <begin position="215"/>
        <end position="251"/>
    </location>
</feature>
<feature type="compositionally biased region" description="Basic residues" evidence="1">
    <location>
        <begin position="542"/>
        <end position="561"/>
    </location>
</feature>
<feature type="region of interest" description="Disordered" evidence="1">
    <location>
        <begin position="528"/>
        <end position="570"/>
    </location>
</feature>
<feature type="compositionally biased region" description="Acidic residues" evidence="1">
    <location>
        <begin position="115"/>
        <end position="125"/>
    </location>
</feature>
<keyword evidence="3" id="KW-1185">Reference proteome</keyword>
<feature type="region of interest" description="Disordered" evidence="1">
    <location>
        <begin position="107"/>
        <end position="139"/>
    </location>
</feature>
<feature type="compositionally biased region" description="Basic and acidic residues" evidence="1">
    <location>
        <begin position="714"/>
        <end position="734"/>
    </location>
</feature>
<dbReference type="AlphaFoldDB" id="A0AAN9A0C6"/>
<sequence length="829" mass="91575">MVDSMSAEEKRKELLNISVCCNYPEDATGIKQRYKDTALILFKEQQNNDYDNKSYLSFGTRRSSTVSDYGNTPIIVRKSVSANGELSKVGEQWPSIKGRAFVSNYTLHETKERENEDEDTETDEDTQSKWNVGNDEGTGSVVVKSDQLENGETVAIAISNKGDIEGYDKQISSIDTNQGTGRSISKSCETSEEYMQENKNRKSFIHYDLHLQRPREFIDEDGGTEQGKNKGEDEEELDKENDEDNKDAESLRTVLEVEGVDHKILLLKSTSKKEHSCSEITPDWTESAHDLDSEHSNDIDVPSEESNLKHDIATKTDDKLEDSSNEIHPKELVLKETDDILESPVYITPDCPLSVKGTDEASIPVLSVSNSVCVINTSLAKPESGSDTNSSEFESSSDWSKVELKIIEPSDLVKVNYNAEMSKSATNFVSTATRILQGEDDDDDVVFIDDVSHVSDIVEASSKSDMDCSPETSKMQDITSPIPPKRRVKSPSESLPPVHPTMPLNDKCVNNGSLDEINNFLEEDGNSGLLALPVRSPTPPKRSPRRSPRVPKRKDKMHQRHSSAELESHPVEILQPVSCKVEKVPPPSSRNKLFNFSLKKERSKSVSSLNTKKNKDKIKVPTRSESEDIAVNSFNSPVSRDDDSAFESSGKRVGVRSLVIDGTIKRNFIVIHPSDDSDTIGLAPLSSFSGNERISLRASKVLSTVKSHISGKPDVSKKEEMRLSSKQEIKRESTKTSQDVQNRDCLNANTNFGESSSKNSDLEQNDKPCDSHLHQSSVSLSSMVSHVNTKVHLGSSGGLSQIDCNAAVSSTQGITLSSKGTTSRLCVVM</sequence>
<feature type="compositionally biased region" description="Basic and acidic residues" evidence="1">
    <location>
        <begin position="286"/>
        <end position="298"/>
    </location>
</feature>
<protein>
    <submittedName>
        <fullName evidence="2">Uncharacterized protein</fullName>
    </submittedName>
</protein>
<feature type="region of interest" description="Disordered" evidence="1">
    <location>
        <begin position="709"/>
        <end position="774"/>
    </location>
</feature>
<feature type="region of interest" description="Disordered" evidence="1">
    <location>
        <begin position="605"/>
        <end position="624"/>
    </location>
</feature>
<gene>
    <name evidence="2" type="ORF">SK128_009280</name>
</gene>
<feature type="compositionally biased region" description="Polar residues" evidence="1">
    <location>
        <begin position="470"/>
        <end position="479"/>
    </location>
</feature>
<evidence type="ECO:0000256" key="1">
    <source>
        <dbReference type="SAM" id="MobiDB-lite"/>
    </source>
</evidence>
<dbReference type="Proteomes" id="UP001381693">
    <property type="component" value="Unassembled WGS sequence"/>
</dbReference>
<dbReference type="EMBL" id="JAXCGZ010015397">
    <property type="protein sequence ID" value="KAK7070388.1"/>
    <property type="molecule type" value="Genomic_DNA"/>
</dbReference>
<evidence type="ECO:0000313" key="2">
    <source>
        <dbReference type="EMBL" id="KAK7070388.1"/>
    </source>
</evidence>
<feature type="compositionally biased region" description="Basic and acidic residues" evidence="1">
    <location>
        <begin position="760"/>
        <end position="773"/>
    </location>
</feature>
<accession>A0AAN9A0C6</accession>